<dbReference type="RefSeq" id="WP_275775358.1">
    <property type="nucleotide sequence ID" value="NZ_BAABDE010000022.1"/>
</dbReference>
<feature type="compositionally biased region" description="Polar residues" evidence="1">
    <location>
        <begin position="98"/>
        <end position="108"/>
    </location>
</feature>
<sequence length="292" mass="30886">MSGWDGYSSGSGAGHEPSEDRGQAAWNAQQPPPDWASAETQVNATPPWSAPPPAPYPHPPVPRRRTGLLLAALTAAVVLGAGLGAGIWLVVRDHSTGTGATPAASISVTATTTPPQSPTPTPTSTPTASASLLASSSPSAGYRRAQDPVGYGIDVPQGWNRRQKQGQLAPVVYYDAPADGRRLQIFQVSESTPYESLTLAETDPGYGFSQQPGYRVIERDRGDTWAELSYRYDSDEQGDKGARQVIDHRFRAADGTLYAIRSSGPGNLDPELVREPLAMAVRSFCPAGADCS</sequence>
<accession>A0ABP7ID74</accession>
<gene>
    <name evidence="3" type="ORF">GCM10022403_056190</name>
</gene>
<feature type="transmembrane region" description="Helical" evidence="2">
    <location>
        <begin position="68"/>
        <end position="91"/>
    </location>
</feature>
<keyword evidence="2" id="KW-1133">Transmembrane helix</keyword>
<reference evidence="4" key="1">
    <citation type="journal article" date="2019" name="Int. J. Syst. Evol. Microbiol.">
        <title>The Global Catalogue of Microorganisms (GCM) 10K type strain sequencing project: providing services to taxonomists for standard genome sequencing and annotation.</title>
        <authorList>
            <consortium name="The Broad Institute Genomics Platform"/>
            <consortium name="The Broad Institute Genome Sequencing Center for Infectious Disease"/>
            <person name="Wu L."/>
            <person name="Ma J."/>
        </authorList>
    </citation>
    <scope>NUCLEOTIDE SEQUENCE [LARGE SCALE GENOMIC DNA]</scope>
    <source>
        <strain evidence="4">JCM 17138</strain>
    </source>
</reference>
<feature type="region of interest" description="Disordered" evidence="1">
    <location>
        <begin position="1"/>
        <end position="60"/>
    </location>
</feature>
<feature type="compositionally biased region" description="Pro residues" evidence="1">
    <location>
        <begin position="48"/>
        <end position="60"/>
    </location>
</feature>
<evidence type="ECO:0000256" key="1">
    <source>
        <dbReference type="SAM" id="MobiDB-lite"/>
    </source>
</evidence>
<keyword evidence="4" id="KW-1185">Reference proteome</keyword>
<comment type="caution">
    <text evidence="3">The sequence shown here is derived from an EMBL/GenBank/DDBJ whole genome shotgun (WGS) entry which is preliminary data.</text>
</comment>
<keyword evidence="2" id="KW-0812">Transmembrane</keyword>
<protein>
    <recommendedName>
        <fullName evidence="5">Serine/arginine repetitive matrix protein 2</fullName>
    </recommendedName>
</protein>
<evidence type="ECO:0008006" key="5">
    <source>
        <dbReference type="Google" id="ProtNLM"/>
    </source>
</evidence>
<evidence type="ECO:0000313" key="3">
    <source>
        <dbReference type="EMBL" id="GAA3815374.1"/>
    </source>
</evidence>
<feature type="compositionally biased region" description="Low complexity" evidence="1">
    <location>
        <begin position="124"/>
        <end position="140"/>
    </location>
</feature>
<feature type="region of interest" description="Disordered" evidence="1">
    <location>
        <begin position="98"/>
        <end position="148"/>
    </location>
</feature>
<evidence type="ECO:0000256" key="2">
    <source>
        <dbReference type="SAM" id="Phobius"/>
    </source>
</evidence>
<keyword evidence="2" id="KW-0472">Membrane</keyword>
<dbReference type="Proteomes" id="UP001501009">
    <property type="component" value="Unassembled WGS sequence"/>
</dbReference>
<organism evidence="3 4">
    <name type="scientific">Streptomyces coacervatus</name>
    <dbReference type="NCBI Taxonomy" id="647381"/>
    <lineage>
        <taxon>Bacteria</taxon>
        <taxon>Bacillati</taxon>
        <taxon>Actinomycetota</taxon>
        <taxon>Actinomycetes</taxon>
        <taxon>Kitasatosporales</taxon>
        <taxon>Streptomycetaceae</taxon>
        <taxon>Streptomyces</taxon>
    </lineage>
</organism>
<evidence type="ECO:0000313" key="4">
    <source>
        <dbReference type="Proteomes" id="UP001501009"/>
    </source>
</evidence>
<dbReference type="EMBL" id="BAABDE010000022">
    <property type="protein sequence ID" value="GAA3815374.1"/>
    <property type="molecule type" value="Genomic_DNA"/>
</dbReference>
<proteinExistence type="predicted"/>
<name>A0ABP7ID74_9ACTN</name>